<feature type="domain" description="Thioredoxin" evidence="1">
    <location>
        <begin position="18"/>
        <end position="135"/>
    </location>
</feature>
<dbReference type="CDD" id="cd02947">
    <property type="entry name" value="TRX_family"/>
    <property type="match status" value="1"/>
</dbReference>
<dbReference type="Gene3D" id="3.40.30.10">
    <property type="entry name" value="Glutaredoxin"/>
    <property type="match status" value="1"/>
</dbReference>
<reference evidence="2 3" key="1">
    <citation type="submission" date="2019-08" db="EMBL/GenBank/DDBJ databases">
        <authorList>
            <person name="Dhanesh K."/>
            <person name="Kumar G."/>
            <person name="Sasikala C."/>
            <person name="Venkata Ramana C."/>
        </authorList>
    </citation>
    <scope>NUCLEOTIDE SEQUENCE [LARGE SCALE GENOMIC DNA]</scope>
    <source>
        <strain evidence="2 3">JC645</strain>
    </source>
</reference>
<dbReference type="PROSITE" id="PS51352">
    <property type="entry name" value="THIOREDOXIN_2"/>
    <property type="match status" value="1"/>
</dbReference>
<dbReference type="GO" id="GO:0015035">
    <property type="term" value="F:protein-disulfide reductase activity"/>
    <property type="evidence" value="ECO:0007669"/>
    <property type="project" value="TreeGrafter"/>
</dbReference>
<accession>A0A5M6CZZ4</accession>
<dbReference type="EMBL" id="VWOX01000012">
    <property type="protein sequence ID" value="KAA5540663.1"/>
    <property type="molecule type" value="Genomic_DNA"/>
</dbReference>
<evidence type="ECO:0000313" key="3">
    <source>
        <dbReference type="Proteomes" id="UP000324479"/>
    </source>
</evidence>
<proteinExistence type="predicted"/>
<dbReference type="InterPro" id="IPR013766">
    <property type="entry name" value="Thioredoxin_domain"/>
</dbReference>
<dbReference type="RefSeq" id="WP_150078228.1">
    <property type="nucleotide sequence ID" value="NZ_VWOX01000012.1"/>
</dbReference>
<keyword evidence="3" id="KW-1185">Reference proteome</keyword>
<dbReference type="GO" id="GO:0045454">
    <property type="term" value="P:cell redox homeostasis"/>
    <property type="evidence" value="ECO:0007669"/>
    <property type="project" value="TreeGrafter"/>
</dbReference>
<evidence type="ECO:0000313" key="2">
    <source>
        <dbReference type="EMBL" id="KAA5540663.1"/>
    </source>
</evidence>
<name>A0A5M6CZZ4_9BACT</name>
<evidence type="ECO:0000259" key="1">
    <source>
        <dbReference type="PROSITE" id="PS51352"/>
    </source>
</evidence>
<dbReference type="Proteomes" id="UP000324479">
    <property type="component" value="Unassembled WGS sequence"/>
</dbReference>
<dbReference type="SUPFAM" id="SSF52833">
    <property type="entry name" value="Thioredoxin-like"/>
    <property type="match status" value="1"/>
</dbReference>
<dbReference type="GO" id="GO:0005829">
    <property type="term" value="C:cytosol"/>
    <property type="evidence" value="ECO:0007669"/>
    <property type="project" value="TreeGrafter"/>
</dbReference>
<sequence length="156" mass="16837">MKYLVPITLIAFGCIGLLIVSSDLTSFTEPGSQGAGSETTFSGSGPVDGLVLMKFGAPWCPPCRMIDEELKELAHSNFPARIEKINVDQRPDLAARYQVNSIPRLILMHHGRVIGDEVGFMSAEQLTAWVGENTTDEMLAAEPAPPPGPKANPFVE</sequence>
<gene>
    <name evidence="2" type="ORF">FYK55_19920</name>
</gene>
<organism evidence="2 3">
    <name type="scientific">Roseiconus nitratireducens</name>
    <dbReference type="NCBI Taxonomy" id="2605748"/>
    <lineage>
        <taxon>Bacteria</taxon>
        <taxon>Pseudomonadati</taxon>
        <taxon>Planctomycetota</taxon>
        <taxon>Planctomycetia</taxon>
        <taxon>Pirellulales</taxon>
        <taxon>Pirellulaceae</taxon>
        <taxon>Roseiconus</taxon>
    </lineage>
</organism>
<dbReference type="PANTHER" id="PTHR45663">
    <property type="entry name" value="GEO12009P1"/>
    <property type="match status" value="1"/>
</dbReference>
<comment type="caution">
    <text evidence="2">The sequence shown here is derived from an EMBL/GenBank/DDBJ whole genome shotgun (WGS) entry which is preliminary data.</text>
</comment>
<dbReference type="InterPro" id="IPR036249">
    <property type="entry name" value="Thioredoxin-like_sf"/>
</dbReference>
<dbReference type="Pfam" id="PF00085">
    <property type="entry name" value="Thioredoxin"/>
    <property type="match status" value="1"/>
</dbReference>
<protein>
    <submittedName>
        <fullName evidence="2">Thioredoxin family protein</fullName>
    </submittedName>
</protein>
<dbReference type="PANTHER" id="PTHR45663:SF11">
    <property type="entry name" value="GEO12009P1"/>
    <property type="match status" value="1"/>
</dbReference>
<dbReference type="AlphaFoldDB" id="A0A5M6CZZ4"/>